<organism evidence="4">
    <name type="scientific">hydrothermal vent metagenome</name>
    <dbReference type="NCBI Taxonomy" id="652676"/>
    <lineage>
        <taxon>unclassified sequences</taxon>
        <taxon>metagenomes</taxon>
        <taxon>ecological metagenomes</taxon>
    </lineage>
</organism>
<dbReference type="PANTHER" id="PTHR28629">
    <property type="entry name" value="TRIOKINASE/FMN CYCLASE"/>
    <property type="match status" value="1"/>
</dbReference>
<dbReference type="GO" id="GO:0004371">
    <property type="term" value="F:glycerone kinase activity"/>
    <property type="evidence" value="ECO:0007669"/>
    <property type="project" value="UniProtKB-EC"/>
</dbReference>
<dbReference type="EC" id="2.7.1.29" evidence="4"/>
<protein>
    <submittedName>
        <fullName evidence="4">Dihydroxyacetone kinase, ADP-binding subunit</fullName>
        <ecNumber evidence="4">2.7.1.29</ecNumber>
    </submittedName>
</protein>
<dbReference type="FunFam" id="1.25.40.340:FF:000002">
    <property type="entry name" value="Dihydroxyacetone kinase, L subunit"/>
    <property type="match status" value="1"/>
</dbReference>
<feature type="domain" description="DhaL" evidence="3">
    <location>
        <begin position="7"/>
        <end position="206"/>
    </location>
</feature>
<dbReference type="SMART" id="SM01120">
    <property type="entry name" value="Dak2"/>
    <property type="match status" value="1"/>
</dbReference>
<accession>A0A3B0TPG8</accession>
<dbReference type="InterPro" id="IPR036117">
    <property type="entry name" value="DhaL_dom_sf"/>
</dbReference>
<evidence type="ECO:0000256" key="2">
    <source>
        <dbReference type="ARBA" id="ARBA00022777"/>
    </source>
</evidence>
<dbReference type="InterPro" id="IPR012737">
    <property type="entry name" value="DhaK_L_YcgS"/>
</dbReference>
<dbReference type="Gene3D" id="1.25.40.340">
    <property type="match status" value="1"/>
</dbReference>
<gene>
    <name evidence="4" type="ORF">MNBD_ALPHA12-706</name>
</gene>
<proteinExistence type="predicted"/>
<evidence type="ECO:0000256" key="1">
    <source>
        <dbReference type="ARBA" id="ARBA00022679"/>
    </source>
</evidence>
<dbReference type="PANTHER" id="PTHR28629:SF4">
    <property type="entry name" value="TRIOKINASE_FMN CYCLASE"/>
    <property type="match status" value="1"/>
</dbReference>
<dbReference type="Pfam" id="PF02734">
    <property type="entry name" value="Dak2"/>
    <property type="match status" value="1"/>
</dbReference>
<reference evidence="4" key="1">
    <citation type="submission" date="2018-06" db="EMBL/GenBank/DDBJ databases">
        <authorList>
            <person name="Zhirakovskaya E."/>
        </authorList>
    </citation>
    <scope>NUCLEOTIDE SEQUENCE</scope>
</reference>
<keyword evidence="1 4" id="KW-0808">Transferase</keyword>
<name>A0A3B0TPG8_9ZZZZ</name>
<dbReference type="EMBL" id="UOEO01000142">
    <property type="protein sequence ID" value="VAW20525.1"/>
    <property type="molecule type" value="Genomic_DNA"/>
</dbReference>
<dbReference type="InterPro" id="IPR050861">
    <property type="entry name" value="Dihydroxyacetone_Kinase"/>
</dbReference>
<dbReference type="SUPFAM" id="SSF101473">
    <property type="entry name" value="DhaL-like"/>
    <property type="match status" value="1"/>
</dbReference>
<keyword evidence="2 4" id="KW-0418">Kinase</keyword>
<dbReference type="InterPro" id="IPR004007">
    <property type="entry name" value="DhaL_dom"/>
</dbReference>
<dbReference type="GO" id="GO:0005829">
    <property type="term" value="C:cytosol"/>
    <property type="evidence" value="ECO:0007669"/>
    <property type="project" value="TreeGrafter"/>
</dbReference>
<dbReference type="AlphaFoldDB" id="A0A3B0TPG8"/>
<evidence type="ECO:0000259" key="3">
    <source>
        <dbReference type="PROSITE" id="PS51480"/>
    </source>
</evidence>
<sequence length="212" mass="21556">MESIDNVGAGAIVAGMAAVIVKNKIYLSEIDGKIGDGDHGVNMAKGFAIAAENIAGKELTLDAALLVLSDVLMTQIGGSMGPLYGMAFADMAETIAGKQTLDGPLIAAMLRAGLDGVREIGEANVGDKTLLDSFSPAVDAFEAALAQGNSLALSLDKMKVAAENGRDSTIDMVAKVGRAARLGERSRGALDAGATSCCMLLGALAEGIQSRI</sequence>
<dbReference type="NCBIfam" id="TIGR02365">
    <property type="entry name" value="dha_L_ycgS"/>
    <property type="match status" value="1"/>
</dbReference>
<evidence type="ECO:0000313" key="4">
    <source>
        <dbReference type="EMBL" id="VAW20525.1"/>
    </source>
</evidence>
<dbReference type="PROSITE" id="PS51480">
    <property type="entry name" value="DHAL"/>
    <property type="match status" value="1"/>
</dbReference>
<dbReference type="GO" id="GO:0019563">
    <property type="term" value="P:glycerol catabolic process"/>
    <property type="evidence" value="ECO:0007669"/>
    <property type="project" value="TreeGrafter"/>
</dbReference>